<feature type="region of interest" description="Disordered" evidence="9">
    <location>
        <begin position="1"/>
        <end position="21"/>
    </location>
</feature>
<organism evidence="12 13">
    <name type="scientific">Chironomus riparius</name>
    <dbReference type="NCBI Taxonomy" id="315576"/>
    <lineage>
        <taxon>Eukaryota</taxon>
        <taxon>Metazoa</taxon>
        <taxon>Ecdysozoa</taxon>
        <taxon>Arthropoda</taxon>
        <taxon>Hexapoda</taxon>
        <taxon>Insecta</taxon>
        <taxon>Pterygota</taxon>
        <taxon>Neoptera</taxon>
        <taxon>Endopterygota</taxon>
        <taxon>Diptera</taxon>
        <taxon>Nematocera</taxon>
        <taxon>Chironomoidea</taxon>
        <taxon>Chironomidae</taxon>
        <taxon>Chironominae</taxon>
        <taxon>Chironomus</taxon>
    </lineage>
</organism>
<dbReference type="PANTHER" id="PTHR10662">
    <property type="entry name" value="NUCLEAR RNA EXPORT FACTOR"/>
    <property type="match status" value="1"/>
</dbReference>
<dbReference type="GO" id="GO:0005737">
    <property type="term" value="C:cytoplasm"/>
    <property type="evidence" value="ECO:0007669"/>
    <property type="project" value="InterPro"/>
</dbReference>
<evidence type="ECO:0000259" key="10">
    <source>
        <dbReference type="PROSITE" id="PS50177"/>
    </source>
</evidence>
<dbReference type="InterPro" id="IPR002075">
    <property type="entry name" value="NTF2_dom"/>
</dbReference>
<dbReference type="PROSITE" id="PS50177">
    <property type="entry name" value="NTF2_DOMAIN"/>
    <property type="match status" value="1"/>
</dbReference>
<accession>A0A9N9RMY4</accession>
<keyword evidence="3" id="KW-0813">Transport</keyword>
<dbReference type="InterPro" id="IPR012677">
    <property type="entry name" value="Nucleotide-bd_a/b_plait_sf"/>
</dbReference>
<dbReference type="EMBL" id="OU895877">
    <property type="protein sequence ID" value="CAG9799252.1"/>
    <property type="molecule type" value="Genomic_DNA"/>
</dbReference>
<evidence type="ECO:0000256" key="4">
    <source>
        <dbReference type="ARBA" id="ARBA00022614"/>
    </source>
</evidence>
<dbReference type="SMART" id="SM00804">
    <property type="entry name" value="TAP_C"/>
    <property type="match status" value="1"/>
</dbReference>
<dbReference type="InterPro" id="IPR018222">
    <property type="entry name" value="Nuclear_transport_factor_2_euk"/>
</dbReference>
<keyword evidence="8" id="KW-0539">Nucleus</keyword>
<evidence type="ECO:0000256" key="2">
    <source>
        <dbReference type="ARBA" id="ARBA00009285"/>
    </source>
</evidence>
<dbReference type="Proteomes" id="UP001153620">
    <property type="component" value="Chromosome 1"/>
</dbReference>
<dbReference type="Pfam" id="PF24048">
    <property type="entry name" value="LRR_NXF1-5"/>
    <property type="match status" value="1"/>
</dbReference>
<dbReference type="AlphaFoldDB" id="A0A9N9RMY4"/>
<reference evidence="12" key="1">
    <citation type="submission" date="2022-01" db="EMBL/GenBank/DDBJ databases">
        <authorList>
            <person name="King R."/>
        </authorList>
    </citation>
    <scope>NUCLEOTIDE SEQUENCE</scope>
</reference>
<dbReference type="CDD" id="cd14342">
    <property type="entry name" value="UBA_TAP-C"/>
    <property type="match status" value="1"/>
</dbReference>
<keyword evidence="4" id="KW-0433">Leucine-rich repeat</keyword>
<keyword evidence="5" id="KW-0677">Repeat</keyword>
<dbReference type="InterPro" id="IPR005637">
    <property type="entry name" value="TAP_C_dom"/>
</dbReference>
<name>A0A9N9RMY4_9DIPT</name>
<dbReference type="InterPro" id="IPR035979">
    <property type="entry name" value="RBD_domain_sf"/>
</dbReference>
<dbReference type="GO" id="GO:0005635">
    <property type="term" value="C:nuclear envelope"/>
    <property type="evidence" value="ECO:0007669"/>
    <property type="project" value="UniProtKB-ARBA"/>
</dbReference>
<dbReference type="InterPro" id="IPR057125">
    <property type="entry name" value="NXF1/2/3/5-like_LRR"/>
</dbReference>
<dbReference type="InterPro" id="IPR032675">
    <property type="entry name" value="LRR_dom_sf"/>
</dbReference>
<evidence type="ECO:0000256" key="7">
    <source>
        <dbReference type="ARBA" id="ARBA00022884"/>
    </source>
</evidence>
<gene>
    <name evidence="12" type="ORF">CHIRRI_LOCUS2221</name>
</gene>
<dbReference type="OrthoDB" id="25872at2759"/>
<dbReference type="InterPro" id="IPR009060">
    <property type="entry name" value="UBA-like_sf"/>
</dbReference>
<dbReference type="Pfam" id="PF09162">
    <property type="entry name" value="Tap-RNA_bind"/>
    <property type="match status" value="1"/>
</dbReference>
<dbReference type="SUPFAM" id="SSF46934">
    <property type="entry name" value="UBA-like"/>
    <property type="match status" value="1"/>
</dbReference>
<keyword evidence="6" id="KW-0509">mRNA transport</keyword>
<dbReference type="InterPro" id="IPR001611">
    <property type="entry name" value="Leu-rich_rpt"/>
</dbReference>
<comment type="similarity">
    <text evidence="2">Belongs to the NXF family.</text>
</comment>
<dbReference type="PANTHER" id="PTHR10662:SF22">
    <property type="entry name" value="NUCLEAR RNA EXPORT FACTOR 1"/>
    <property type="match status" value="1"/>
</dbReference>
<evidence type="ECO:0000256" key="1">
    <source>
        <dbReference type="ARBA" id="ARBA00004642"/>
    </source>
</evidence>
<dbReference type="GO" id="GO:0016973">
    <property type="term" value="P:poly(A)+ mRNA export from nucleus"/>
    <property type="evidence" value="ECO:0007669"/>
    <property type="project" value="TreeGrafter"/>
</dbReference>
<evidence type="ECO:0000256" key="3">
    <source>
        <dbReference type="ARBA" id="ARBA00022448"/>
    </source>
</evidence>
<evidence type="ECO:0000256" key="5">
    <source>
        <dbReference type="ARBA" id="ARBA00022737"/>
    </source>
</evidence>
<sequence length="614" mass="71177">MMHRRGGNKFRGGNSNYRFHDDHDNRTNNFIKTSRRVSFKTTKNNNAKSLSDMKIKAFLDDEDMGNDLAQNTSNDMKKKGRFRNRKGSPVPNRRIGGMNLIQNHAGWYLVTIHHGSKYEKDVLLKLLMNALLPTVFNAHYYKIDTENSCAQFYVDDYDIAAKILTQDKKLNLPDGFKMIIRVRGSVPHVKVDETLKERMKLAMVKRYNPQTKALDLTKFHADQDLSDVFCALFRPQIMSAVISIIVENIPDLEALNLNENKLNMFDHLKILSSKLHHLKIIYLANNRIGSLSSLEVFKHLPIVEFYLEGNPFKKRFAKNGDYVSEVKKKFPKLLKLDGVELSPTIGFDVSEEKKDFPIWKQSFMVNSSGQDFVAKFLEQYFAIYDSENRQQLLEAYHENAMLSITSTNNQHYTYEERLHAYWKVGRNLIHPKGYEHRFASLKRGKLVVVAMLSDLPPTKHDPQSFAVDLTFYTPQMIVMTVTGLFKEKNSDNRTEFVRTFQKTLVIVPNNGGFCIRNELLHINNASPAQIRNAFNSTIDPQPLNSSFQSTIVQQPQPDESNKLKMIEMMSHQSNMNVEWSRKCLEETQWDFNRALYVFQELFKESKIPQEAFLK</sequence>
<dbReference type="Gene3D" id="3.80.10.10">
    <property type="entry name" value="Ribonuclease Inhibitor"/>
    <property type="match status" value="1"/>
</dbReference>
<dbReference type="InterPro" id="IPR032710">
    <property type="entry name" value="NTF2-like_dom_sf"/>
</dbReference>
<proteinExistence type="inferred from homology"/>
<dbReference type="Pfam" id="PF22602">
    <property type="entry name" value="NXF_NTF2"/>
    <property type="match status" value="1"/>
</dbReference>
<feature type="region of interest" description="Disordered" evidence="9">
    <location>
        <begin position="68"/>
        <end position="94"/>
    </location>
</feature>
<dbReference type="Pfam" id="PF03943">
    <property type="entry name" value="TAP_C"/>
    <property type="match status" value="1"/>
</dbReference>
<feature type="domain" description="NTF2" evidence="10">
    <location>
        <begin position="372"/>
        <end position="522"/>
    </location>
</feature>
<dbReference type="SUPFAM" id="SSF54928">
    <property type="entry name" value="RNA-binding domain, RBD"/>
    <property type="match status" value="1"/>
</dbReference>
<evidence type="ECO:0000256" key="9">
    <source>
        <dbReference type="SAM" id="MobiDB-lite"/>
    </source>
</evidence>
<keyword evidence="7" id="KW-0694">RNA-binding</keyword>
<evidence type="ECO:0000313" key="12">
    <source>
        <dbReference type="EMBL" id="CAG9799252.1"/>
    </source>
</evidence>
<dbReference type="InterPro" id="IPR015245">
    <property type="entry name" value="Tap_RNA-bd"/>
</dbReference>
<comment type="subcellular location">
    <subcellularLocation>
        <location evidence="1">Nucleus</location>
        <location evidence="1">Nucleoplasm</location>
    </subcellularLocation>
</comment>
<evidence type="ECO:0000259" key="11">
    <source>
        <dbReference type="PROSITE" id="PS51281"/>
    </source>
</evidence>
<dbReference type="PROSITE" id="PS51281">
    <property type="entry name" value="TAP_C"/>
    <property type="match status" value="1"/>
</dbReference>
<dbReference type="Gene3D" id="3.10.450.50">
    <property type="match status" value="1"/>
</dbReference>
<dbReference type="PROSITE" id="PS51450">
    <property type="entry name" value="LRR"/>
    <property type="match status" value="1"/>
</dbReference>
<feature type="domain" description="TAP-C" evidence="11">
    <location>
        <begin position="560"/>
        <end position="614"/>
    </location>
</feature>
<dbReference type="FunFam" id="1.10.8.10:FF:000018">
    <property type="entry name" value="Nuclear RNA export factor 1"/>
    <property type="match status" value="1"/>
</dbReference>
<evidence type="ECO:0000256" key="8">
    <source>
        <dbReference type="ARBA" id="ARBA00023242"/>
    </source>
</evidence>
<dbReference type="CDD" id="cd00780">
    <property type="entry name" value="NTF2"/>
    <property type="match status" value="1"/>
</dbReference>
<dbReference type="GO" id="GO:0005654">
    <property type="term" value="C:nucleoplasm"/>
    <property type="evidence" value="ECO:0007669"/>
    <property type="project" value="UniProtKB-SubCell"/>
</dbReference>
<protein>
    <submittedName>
        <fullName evidence="12">Uncharacterized protein</fullName>
    </submittedName>
</protein>
<keyword evidence="13" id="KW-1185">Reference proteome</keyword>
<dbReference type="FunFam" id="3.10.450.50:FF:000004">
    <property type="entry name" value="Nuclear RNA export factor 1"/>
    <property type="match status" value="1"/>
</dbReference>
<evidence type="ECO:0000256" key="6">
    <source>
        <dbReference type="ARBA" id="ARBA00022816"/>
    </source>
</evidence>
<dbReference type="Gene3D" id="1.10.8.10">
    <property type="entry name" value="DNA helicase RuvA subunit, C-terminal domain"/>
    <property type="match status" value="1"/>
</dbReference>
<dbReference type="Gene3D" id="3.30.70.330">
    <property type="match status" value="1"/>
</dbReference>
<dbReference type="GO" id="GO:0003723">
    <property type="term" value="F:RNA binding"/>
    <property type="evidence" value="ECO:0007669"/>
    <property type="project" value="UniProtKB-KW"/>
</dbReference>
<dbReference type="SUPFAM" id="SSF52058">
    <property type="entry name" value="L domain-like"/>
    <property type="match status" value="1"/>
</dbReference>
<reference evidence="12" key="2">
    <citation type="submission" date="2022-10" db="EMBL/GenBank/DDBJ databases">
        <authorList>
            <consortium name="ENA_rothamsted_submissions"/>
            <consortium name="culmorum"/>
            <person name="King R."/>
        </authorList>
    </citation>
    <scope>NUCLEOTIDE SEQUENCE</scope>
</reference>
<dbReference type="SUPFAM" id="SSF54427">
    <property type="entry name" value="NTF2-like"/>
    <property type="match status" value="1"/>
</dbReference>
<dbReference type="InterPro" id="IPR030217">
    <property type="entry name" value="NXF_fam"/>
</dbReference>
<evidence type="ECO:0000313" key="13">
    <source>
        <dbReference type="Proteomes" id="UP001153620"/>
    </source>
</evidence>
<dbReference type="FunFam" id="3.80.10.10:FF:000384">
    <property type="entry name" value="Nuclear RNA export factor 1"/>
    <property type="match status" value="1"/>
</dbReference>